<keyword evidence="4 7" id="KW-0812">Transmembrane</keyword>
<feature type="transmembrane region" description="Helical" evidence="7">
    <location>
        <begin position="40"/>
        <end position="59"/>
    </location>
</feature>
<organism evidence="8 9">
    <name type="scientific">Nocardioides dokdonensis FR1436</name>
    <dbReference type="NCBI Taxonomy" id="1300347"/>
    <lineage>
        <taxon>Bacteria</taxon>
        <taxon>Bacillati</taxon>
        <taxon>Actinomycetota</taxon>
        <taxon>Actinomycetes</taxon>
        <taxon>Propionibacteriales</taxon>
        <taxon>Nocardioidaceae</taxon>
        <taxon>Nocardioides</taxon>
    </lineage>
</organism>
<evidence type="ECO:0000256" key="3">
    <source>
        <dbReference type="ARBA" id="ARBA00022475"/>
    </source>
</evidence>
<evidence type="ECO:0000256" key="5">
    <source>
        <dbReference type="ARBA" id="ARBA00022989"/>
    </source>
</evidence>
<feature type="transmembrane region" description="Helical" evidence="7">
    <location>
        <begin position="157"/>
        <end position="178"/>
    </location>
</feature>
<evidence type="ECO:0000256" key="4">
    <source>
        <dbReference type="ARBA" id="ARBA00022692"/>
    </source>
</evidence>
<evidence type="ECO:0000313" key="8">
    <source>
        <dbReference type="EMBL" id="ANH39693.1"/>
    </source>
</evidence>
<feature type="transmembrane region" description="Helical" evidence="7">
    <location>
        <begin position="282"/>
        <end position="301"/>
    </location>
</feature>
<evidence type="ECO:0000313" key="9">
    <source>
        <dbReference type="Proteomes" id="UP000077868"/>
    </source>
</evidence>
<accession>A0A1A9GQ20</accession>
<gene>
    <name evidence="8" type="ORF">I601_3286</name>
</gene>
<dbReference type="InterPro" id="IPR018383">
    <property type="entry name" value="UPF0324_pro"/>
</dbReference>
<evidence type="ECO:0000256" key="6">
    <source>
        <dbReference type="ARBA" id="ARBA00023136"/>
    </source>
</evidence>
<dbReference type="Proteomes" id="UP000077868">
    <property type="component" value="Chromosome"/>
</dbReference>
<feature type="transmembrane region" description="Helical" evidence="7">
    <location>
        <begin position="121"/>
        <end position="145"/>
    </location>
</feature>
<protein>
    <recommendedName>
        <fullName evidence="10">Sulfate exporter family transporter</fullName>
    </recommendedName>
</protein>
<sequence length="336" mass="34185">MPPTRTSPRRVPAVSGVIVRALPPLVAALVSVAISWWVPLLGPLLLALLIGALVVNSRLGRHRVLEGHTEVTKMLLRLGVVMLGLRLPLSDIASIGVPGVVVVVATVAATYTLTRLVGSRMALSGGFVTLLAAGFSICGAAAIAAVNDAVRAKEKDVAHAVALVTIYGTAMIAVVPWATTRLGLSEEQGAIWAGASIHEVAQVVAAASVVGTGAIAVATTVKLGRVALLAPTYLAAARSAGAGATSSTGPRVPLVPWFLVGFALMVAVRSSDLLPATVVAGAQQLTTVLLAAGMFGLGLGFHLRELWPIPRQALALATLSTLVAGGTSLALVVVLY</sequence>
<keyword evidence="9" id="KW-1185">Reference proteome</keyword>
<keyword evidence="6 7" id="KW-0472">Membrane</keyword>
<dbReference type="KEGG" id="ndk:I601_3286"/>
<evidence type="ECO:0008006" key="10">
    <source>
        <dbReference type="Google" id="ProtNLM"/>
    </source>
</evidence>
<feature type="transmembrane region" description="Helical" evidence="7">
    <location>
        <begin position="254"/>
        <end position="270"/>
    </location>
</feature>
<evidence type="ECO:0000256" key="2">
    <source>
        <dbReference type="ARBA" id="ARBA00007977"/>
    </source>
</evidence>
<dbReference type="GO" id="GO:0005886">
    <property type="term" value="C:plasma membrane"/>
    <property type="evidence" value="ECO:0007669"/>
    <property type="project" value="UniProtKB-SubCell"/>
</dbReference>
<dbReference type="PANTHER" id="PTHR30106:SF2">
    <property type="entry name" value="UPF0324 INNER MEMBRANE PROTEIN YEIH"/>
    <property type="match status" value="1"/>
</dbReference>
<feature type="transmembrane region" description="Helical" evidence="7">
    <location>
        <begin position="313"/>
        <end position="335"/>
    </location>
</feature>
<evidence type="ECO:0000256" key="1">
    <source>
        <dbReference type="ARBA" id="ARBA00004651"/>
    </source>
</evidence>
<dbReference type="AlphaFoldDB" id="A0A1A9GQ20"/>
<dbReference type="RefSeq" id="WP_068112012.1">
    <property type="nucleotide sequence ID" value="NZ_CP015079.1"/>
</dbReference>
<keyword evidence="3" id="KW-1003">Cell membrane</keyword>
<dbReference type="PATRIC" id="fig|1300347.3.peg.3291"/>
<comment type="similarity">
    <text evidence="2">Belongs to the UPF0324 family.</text>
</comment>
<proteinExistence type="inferred from homology"/>
<dbReference type="STRING" id="1300347.I601_3286"/>
<comment type="subcellular location">
    <subcellularLocation>
        <location evidence="1">Cell membrane</location>
        <topology evidence="1">Multi-pass membrane protein</topology>
    </subcellularLocation>
</comment>
<reference evidence="8 9" key="1">
    <citation type="submission" date="2016-03" db="EMBL/GenBank/DDBJ databases">
        <title>Complete genome sequence of a soil Actinobacterium, Nocardioides dokdonensis FR1436.</title>
        <authorList>
            <person name="Kwon S.-K."/>
            <person name="Kim K."/>
            <person name="Kim J.F."/>
        </authorList>
    </citation>
    <scope>NUCLEOTIDE SEQUENCE [LARGE SCALE GENOMIC DNA]</scope>
    <source>
        <strain evidence="8 9">FR1436</strain>
    </source>
</reference>
<dbReference type="EMBL" id="CP015079">
    <property type="protein sequence ID" value="ANH39693.1"/>
    <property type="molecule type" value="Genomic_DNA"/>
</dbReference>
<feature type="transmembrane region" description="Helical" evidence="7">
    <location>
        <begin position="95"/>
        <end position="114"/>
    </location>
</feature>
<dbReference type="OrthoDB" id="9766798at2"/>
<dbReference type="PANTHER" id="PTHR30106">
    <property type="entry name" value="INNER MEMBRANE PROTEIN YEIH-RELATED"/>
    <property type="match status" value="1"/>
</dbReference>
<evidence type="ECO:0000256" key="7">
    <source>
        <dbReference type="SAM" id="Phobius"/>
    </source>
</evidence>
<dbReference type="Pfam" id="PF03601">
    <property type="entry name" value="Cons_hypoth698"/>
    <property type="match status" value="1"/>
</dbReference>
<keyword evidence="5 7" id="KW-1133">Transmembrane helix</keyword>
<name>A0A1A9GQ20_9ACTN</name>